<dbReference type="Pfam" id="PF00135">
    <property type="entry name" value="COesterase"/>
    <property type="match status" value="1"/>
</dbReference>
<protein>
    <recommendedName>
        <fullName evidence="3">Carboxylic ester hydrolase</fullName>
        <ecNumber evidence="3">3.1.1.-</ecNumber>
    </recommendedName>
</protein>
<keyword evidence="3" id="KW-0732">Signal</keyword>
<sequence>MIPHVLVSGLAASALVSGALASSAPIVKTSYGKVLGTTSEYVDGINVWKNIPHAAPPTGERRFKAPVKPSRWDGVRNATVFGPQCMQPNTGSSIFTIGSDYMSEDCLSVNIWAPANATAGDNLPVYMWIYGGRFYVGSNDVPTYDGASLASQGMIVVTINYRLGVLGFMAHPELSAEAGAHNSSGNYGVLDMISALEWVHEEIAQFGGNPDHITVGGQSAGSSGALDMMYSPLTEGLGVVGVIAETGARGVRDPMMGGASTSYRQKENAENYGQIFLESLNMTSIAELRALNASDLTSYGFSNGIWYEPTPYVNITAFMEPPEWRPVHDGYVLPLGYGESLRQNSHRDVPILTGNNKDESGAEETQDYTLASFKTDFDNLFSYGTKQNLSARFYELYPATTADEADDAVNEFYRDLSRTGTWDWALDWAKGGAQSDVYTYYWTHAPPTEGSGGAFHGSELYYAFHSIPYGATTANWTSTDYAIADRMRAYWANFIKTGNPNGDGLPTWDPSKKNATTMWLGDSWGMGATAESQARINLIRDWFSYNVEW</sequence>
<name>A0A1L9WQX1_ASPA1</name>
<dbReference type="AlphaFoldDB" id="A0A1L9WQX1"/>
<gene>
    <name evidence="5" type="ORF">ASPACDRAFT_53400</name>
</gene>
<evidence type="ECO:0000256" key="3">
    <source>
        <dbReference type="RuleBase" id="RU361235"/>
    </source>
</evidence>
<dbReference type="PROSITE" id="PS00122">
    <property type="entry name" value="CARBOXYLESTERASE_B_1"/>
    <property type="match status" value="1"/>
</dbReference>
<evidence type="ECO:0000256" key="1">
    <source>
        <dbReference type="ARBA" id="ARBA00005964"/>
    </source>
</evidence>
<feature type="signal peptide" evidence="3">
    <location>
        <begin position="1"/>
        <end position="21"/>
    </location>
</feature>
<dbReference type="EMBL" id="KV878980">
    <property type="protein sequence ID" value="OJJ98573.1"/>
    <property type="molecule type" value="Genomic_DNA"/>
</dbReference>
<evidence type="ECO:0000256" key="2">
    <source>
        <dbReference type="ARBA" id="ARBA00022801"/>
    </source>
</evidence>
<dbReference type="Proteomes" id="UP000184546">
    <property type="component" value="Unassembled WGS sequence"/>
</dbReference>
<dbReference type="GO" id="GO:0016787">
    <property type="term" value="F:hydrolase activity"/>
    <property type="evidence" value="ECO:0007669"/>
    <property type="project" value="UniProtKB-KW"/>
</dbReference>
<feature type="chain" id="PRO_5011821625" description="Carboxylic ester hydrolase" evidence="3">
    <location>
        <begin position="22"/>
        <end position="549"/>
    </location>
</feature>
<evidence type="ECO:0000259" key="4">
    <source>
        <dbReference type="Pfam" id="PF00135"/>
    </source>
</evidence>
<dbReference type="RefSeq" id="XP_020054913.1">
    <property type="nucleotide sequence ID" value="XM_020202744.1"/>
</dbReference>
<dbReference type="SUPFAM" id="SSF53474">
    <property type="entry name" value="alpha/beta-Hydrolases"/>
    <property type="match status" value="1"/>
</dbReference>
<organism evidence="5 6">
    <name type="scientific">Aspergillus aculeatus (strain ATCC 16872 / CBS 172.66 / WB 5094)</name>
    <dbReference type="NCBI Taxonomy" id="690307"/>
    <lineage>
        <taxon>Eukaryota</taxon>
        <taxon>Fungi</taxon>
        <taxon>Dikarya</taxon>
        <taxon>Ascomycota</taxon>
        <taxon>Pezizomycotina</taxon>
        <taxon>Eurotiomycetes</taxon>
        <taxon>Eurotiomycetidae</taxon>
        <taxon>Eurotiales</taxon>
        <taxon>Aspergillaceae</taxon>
        <taxon>Aspergillus</taxon>
        <taxon>Aspergillus subgen. Circumdati</taxon>
    </lineage>
</organism>
<dbReference type="GeneID" id="30976558"/>
<keyword evidence="2 3" id="KW-0378">Hydrolase</keyword>
<dbReference type="VEuPathDB" id="FungiDB:ASPACDRAFT_53400"/>
<dbReference type="InterPro" id="IPR019826">
    <property type="entry name" value="Carboxylesterase_B_AS"/>
</dbReference>
<evidence type="ECO:0000313" key="6">
    <source>
        <dbReference type="Proteomes" id="UP000184546"/>
    </source>
</evidence>
<dbReference type="STRING" id="690307.A0A1L9WQX1"/>
<keyword evidence="6" id="KW-1185">Reference proteome</keyword>
<dbReference type="EC" id="3.1.1.-" evidence="3"/>
<dbReference type="OrthoDB" id="408631at2759"/>
<dbReference type="OMA" id="TTFGPQC"/>
<dbReference type="PANTHER" id="PTHR11559">
    <property type="entry name" value="CARBOXYLESTERASE"/>
    <property type="match status" value="1"/>
</dbReference>
<feature type="domain" description="Carboxylesterase type B" evidence="4">
    <location>
        <begin position="24"/>
        <end position="517"/>
    </location>
</feature>
<proteinExistence type="inferred from homology"/>
<accession>A0A1L9WQX1</accession>
<dbReference type="InterPro" id="IPR002018">
    <property type="entry name" value="CarbesteraseB"/>
</dbReference>
<evidence type="ECO:0000313" key="5">
    <source>
        <dbReference type="EMBL" id="OJJ98573.1"/>
    </source>
</evidence>
<reference evidence="6" key="1">
    <citation type="journal article" date="2017" name="Genome Biol.">
        <title>Comparative genomics reveals high biological diversity and specific adaptations in the industrially and medically important fungal genus Aspergillus.</title>
        <authorList>
            <person name="de Vries R.P."/>
            <person name="Riley R."/>
            <person name="Wiebenga A."/>
            <person name="Aguilar-Osorio G."/>
            <person name="Amillis S."/>
            <person name="Uchima C.A."/>
            <person name="Anderluh G."/>
            <person name="Asadollahi M."/>
            <person name="Askin M."/>
            <person name="Barry K."/>
            <person name="Battaglia E."/>
            <person name="Bayram O."/>
            <person name="Benocci T."/>
            <person name="Braus-Stromeyer S.A."/>
            <person name="Caldana C."/>
            <person name="Canovas D."/>
            <person name="Cerqueira G.C."/>
            <person name="Chen F."/>
            <person name="Chen W."/>
            <person name="Choi C."/>
            <person name="Clum A."/>
            <person name="Dos Santos R.A."/>
            <person name="Damasio A.R."/>
            <person name="Diallinas G."/>
            <person name="Emri T."/>
            <person name="Fekete E."/>
            <person name="Flipphi M."/>
            <person name="Freyberg S."/>
            <person name="Gallo A."/>
            <person name="Gournas C."/>
            <person name="Habgood R."/>
            <person name="Hainaut M."/>
            <person name="Harispe M.L."/>
            <person name="Henrissat B."/>
            <person name="Hilden K.S."/>
            <person name="Hope R."/>
            <person name="Hossain A."/>
            <person name="Karabika E."/>
            <person name="Karaffa L."/>
            <person name="Karanyi Z."/>
            <person name="Krasevec N."/>
            <person name="Kuo A."/>
            <person name="Kusch H."/>
            <person name="LaButti K."/>
            <person name="Lagendijk E.L."/>
            <person name="Lapidus A."/>
            <person name="Levasseur A."/>
            <person name="Lindquist E."/>
            <person name="Lipzen A."/>
            <person name="Logrieco A.F."/>
            <person name="MacCabe A."/>
            <person name="Maekelae M.R."/>
            <person name="Malavazi I."/>
            <person name="Melin P."/>
            <person name="Meyer V."/>
            <person name="Mielnichuk N."/>
            <person name="Miskei M."/>
            <person name="Molnar A.P."/>
            <person name="Mule G."/>
            <person name="Ngan C.Y."/>
            <person name="Orejas M."/>
            <person name="Orosz E."/>
            <person name="Ouedraogo J.P."/>
            <person name="Overkamp K.M."/>
            <person name="Park H.-S."/>
            <person name="Perrone G."/>
            <person name="Piumi F."/>
            <person name="Punt P.J."/>
            <person name="Ram A.F."/>
            <person name="Ramon A."/>
            <person name="Rauscher S."/>
            <person name="Record E."/>
            <person name="Riano-Pachon D.M."/>
            <person name="Robert V."/>
            <person name="Roehrig J."/>
            <person name="Ruller R."/>
            <person name="Salamov A."/>
            <person name="Salih N.S."/>
            <person name="Samson R.A."/>
            <person name="Sandor E."/>
            <person name="Sanguinetti M."/>
            <person name="Schuetze T."/>
            <person name="Sepcic K."/>
            <person name="Shelest E."/>
            <person name="Sherlock G."/>
            <person name="Sophianopoulou V."/>
            <person name="Squina F.M."/>
            <person name="Sun H."/>
            <person name="Susca A."/>
            <person name="Todd R.B."/>
            <person name="Tsang A."/>
            <person name="Unkles S.E."/>
            <person name="van de Wiele N."/>
            <person name="van Rossen-Uffink D."/>
            <person name="Oliveira J.V."/>
            <person name="Vesth T.C."/>
            <person name="Visser J."/>
            <person name="Yu J.-H."/>
            <person name="Zhou M."/>
            <person name="Andersen M.R."/>
            <person name="Archer D.B."/>
            <person name="Baker S.E."/>
            <person name="Benoit I."/>
            <person name="Brakhage A.A."/>
            <person name="Braus G.H."/>
            <person name="Fischer R."/>
            <person name="Frisvad J.C."/>
            <person name="Goldman G.H."/>
            <person name="Houbraken J."/>
            <person name="Oakley B."/>
            <person name="Pocsi I."/>
            <person name="Scazzocchio C."/>
            <person name="Seiboth B."/>
            <person name="vanKuyk P.A."/>
            <person name="Wortman J."/>
            <person name="Dyer P.S."/>
            <person name="Grigoriev I.V."/>
        </authorList>
    </citation>
    <scope>NUCLEOTIDE SEQUENCE [LARGE SCALE GENOMIC DNA]</scope>
    <source>
        <strain evidence="6">ATCC 16872 / CBS 172.66 / WB 5094</strain>
    </source>
</reference>
<dbReference type="InterPro" id="IPR029058">
    <property type="entry name" value="AB_hydrolase_fold"/>
</dbReference>
<dbReference type="InterPro" id="IPR050309">
    <property type="entry name" value="Type-B_Carboxylest/Lipase"/>
</dbReference>
<comment type="similarity">
    <text evidence="1 3">Belongs to the type-B carboxylesterase/lipase family.</text>
</comment>
<dbReference type="Gene3D" id="3.40.50.1820">
    <property type="entry name" value="alpha/beta hydrolase"/>
    <property type="match status" value="1"/>
</dbReference>